<name>A0AAJ1T8Z7_9BACI</name>
<dbReference type="Proteomes" id="UP001237207">
    <property type="component" value="Unassembled WGS sequence"/>
</dbReference>
<gene>
    <name evidence="1" type="ORF">J2S13_003301</name>
</gene>
<feature type="non-terminal residue" evidence="1">
    <location>
        <position position="1"/>
    </location>
</feature>
<keyword evidence="2" id="KW-1185">Reference proteome</keyword>
<evidence type="ECO:0000313" key="2">
    <source>
        <dbReference type="Proteomes" id="UP001237207"/>
    </source>
</evidence>
<comment type="caution">
    <text evidence="1">The sequence shown here is derived from an EMBL/GenBank/DDBJ whole genome shotgun (WGS) entry which is preliminary data.</text>
</comment>
<proteinExistence type="predicted"/>
<organism evidence="1 2">
    <name type="scientific">Oikeobacillus pervagus</name>
    <dbReference type="NCBI Taxonomy" id="1325931"/>
    <lineage>
        <taxon>Bacteria</taxon>
        <taxon>Bacillati</taxon>
        <taxon>Bacillota</taxon>
        <taxon>Bacilli</taxon>
        <taxon>Bacillales</taxon>
        <taxon>Bacillaceae</taxon>
        <taxon>Oikeobacillus</taxon>
    </lineage>
</organism>
<accession>A0AAJ1T8Z7</accession>
<reference evidence="1" key="1">
    <citation type="submission" date="2023-07" db="EMBL/GenBank/DDBJ databases">
        <title>Genomic Encyclopedia of Type Strains, Phase IV (KMG-IV): sequencing the most valuable type-strain genomes for metagenomic binning, comparative biology and taxonomic classification.</title>
        <authorList>
            <person name="Goeker M."/>
        </authorList>
    </citation>
    <scope>NUCLEOTIDE SEQUENCE</scope>
    <source>
        <strain evidence="1">DSM 23947</strain>
    </source>
</reference>
<protein>
    <submittedName>
        <fullName evidence="1">Uncharacterized protein</fullName>
    </submittedName>
</protein>
<evidence type="ECO:0000313" key="1">
    <source>
        <dbReference type="EMBL" id="MDQ0216815.1"/>
    </source>
</evidence>
<dbReference type="AlphaFoldDB" id="A0AAJ1T8Z7"/>
<dbReference type="EMBL" id="JAUSUC010000081">
    <property type="protein sequence ID" value="MDQ0216815.1"/>
    <property type="molecule type" value="Genomic_DNA"/>
</dbReference>
<sequence length="49" mass="5355">KKSLNLPLFAVGISSVVNLDISSILLPFPVPYVVILNPHNKKANPVKPY</sequence>